<dbReference type="GO" id="GO:0003697">
    <property type="term" value="F:single-stranded DNA binding"/>
    <property type="evidence" value="ECO:0007669"/>
    <property type="project" value="InterPro"/>
</dbReference>
<keyword evidence="1 2" id="KW-0238">DNA-binding</keyword>
<dbReference type="InterPro" id="IPR011344">
    <property type="entry name" value="ssDNA-bd"/>
</dbReference>
<proteinExistence type="predicted"/>
<evidence type="ECO:0000256" key="1">
    <source>
        <dbReference type="ARBA" id="ARBA00023125"/>
    </source>
</evidence>
<accession>A0A6I2F8D1</accession>
<protein>
    <recommendedName>
        <fullName evidence="3">Single-stranded DNA-binding protein</fullName>
    </recommendedName>
</protein>
<feature type="compositionally biased region" description="Acidic residues" evidence="4">
    <location>
        <begin position="174"/>
        <end position="196"/>
    </location>
</feature>
<reference evidence="5 6" key="1">
    <citation type="submission" date="2019-10" db="EMBL/GenBank/DDBJ databases">
        <authorList>
            <person name="Nie G."/>
            <person name="Ming H."/>
            <person name="Yi B."/>
        </authorList>
    </citation>
    <scope>NUCLEOTIDE SEQUENCE [LARGE SCALE GENOMIC DNA]</scope>
    <source>
        <strain evidence="5 6">CFH 90414</strain>
    </source>
</reference>
<keyword evidence="6" id="KW-1185">Reference proteome</keyword>
<dbReference type="InterPro" id="IPR000424">
    <property type="entry name" value="Primosome_PriB/ssb"/>
</dbReference>
<evidence type="ECO:0000256" key="4">
    <source>
        <dbReference type="SAM" id="MobiDB-lite"/>
    </source>
</evidence>
<dbReference type="Pfam" id="PF00436">
    <property type="entry name" value="SSB"/>
    <property type="match status" value="1"/>
</dbReference>
<gene>
    <name evidence="5" type="primary">ssb</name>
    <name evidence="5" type="ORF">GE115_01930</name>
</gene>
<evidence type="ECO:0000256" key="2">
    <source>
        <dbReference type="PROSITE-ProRule" id="PRU00252"/>
    </source>
</evidence>
<name>A0A6I2F8D1_9MICO</name>
<dbReference type="Proteomes" id="UP000431080">
    <property type="component" value="Unassembled WGS sequence"/>
</dbReference>
<dbReference type="InterPro" id="IPR012340">
    <property type="entry name" value="NA-bd_OB-fold"/>
</dbReference>
<dbReference type="SUPFAM" id="SSF50249">
    <property type="entry name" value="Nucleic acid-binding proteins"/>
    <property type="match status" value="1"/>
</dbReference>
<organism evidence="5 6">
    <name type="scientific">Agromyces agglutinans</name>
    <dbReference type="NCBI Taxonomy" id="2662258"/>
    <lineage>
        <taxon>Bacteria</taxon>
        <taxon>Bacillati</taxon>
        <taxon>Actinomycetota</taxon>
        <taxon>Actinomycetes</taxon>
        <taxon>Micrococcales</taxon>
        <taxon>Microbacteriaceae</taxon>
        <taxon>Agromyces</taxon>
    </lineage>
</organism>
<sequence>MSDQITVTGVVGSDPRAITTPQGLPITSFRLASRRRYFDRAAGTWQDGETNWYTVSAFRQLAYNAGASVRRGERVIVHGRLKQRAWTAGEKSGTSVEIEADTIGHDLVFGITQLRRLQPPRDGEQVDASAGAGAQVGAEAREGEQQLETHAATEGSSTGYDAYPAFGEGAAIDAELDADVDDADDDQADRVDDDDAASGLEAEFAGFAR</sequence>
<dbReference type="RefSeq" id="WP_153683097.1">
    <property type="nucleotide sequence ID" value="NZ_WJIF01000001.1"/>
</dbReference>
<dbReference type="Gene3D" id="2.40.50.140">
    <property type="entry name" value="Nucleic acid-binding proteins"/>
    <property type="match status" value="1"/>
</dbReference>
<dbReference type="CDD" id="cd04496">
    <property type="entry name" value="SSB_OBF"/>
    <property type="match status" value="1"/>
</dbReference>
<evidence type="ECO:0000256" key="3">
    <source>
        <dbReference type="RuleBase" id="RU000524"/>
    </source>
</evidence>
<dbReference type="PROSITE" id="PS50935">
    <property type="entry name" value="SSB"/>
    <property type="match status" value="1"/>
</dbReference>
<feature type="region of interest" description="Disordered" evidence="4">
    <location>
        <begin position="119"/>
        <end position="209"/>
    </location>
</feature>
<comment type="caution">
    <text evidence="5">The sequence shown here is derived from an EMBL/GenBank/DDBJ whole genome shotgun (WGS) entry which is preliminary data.</text>
</comment>
<dbReference type="AlphaFoldDB" id="A0A6I2F8D1"/>
<evidence type="ECO:0000313" key="5">
    <source>
        <dbReference type="EMBL" id="MRG58636.1"/>
    </source>
</evidence>
<evidence type="ECO:0000313" key="6">
    <source>
        <dbReference type="Proteomes" id="UP000431080"/>
    </source>
</evidence>
<dbReference type="NCBIfam" id="TIGR00621">
    <property type="entry name" value="ssb"/>
    <property type="match status" value="1"/>
</dbReference>
<dbReference type="EMBL" id="WJIF01000001">
    <property type="protein sequence ID" value="MRG58636.1"/>
    <property type="molecule type" value="Genomic_DNA"/>
</dbReference>
<dbReference type="GO" id="GO:0006260">
    <property type="term" value="P:DNA replication"/>
    <property type="evidence" value="ECO:0007669"/>
    <property type="project" value="InterPro"/>
</dbReference>